<proteinExistence type="predicted"/>
<dbReference type="SUPFAM" id="SSF52402">
    <property type="entry name" value="Adenine nucleotide alpha hydrolases-like"/>
    <property type="match status" value="1"/>
</dbReference>
<protein>
    <submittedName>
        <fullName evidence="3">Uncharacterized protein LOC100207137</fullName>
    </submittedName>
</protein>
<dbReference type="Gene3D" id="3.40.50.620">
    <property type="entry name" value="HUPs"/>
    <property type="match status" value="1"/>
</dbReference>
<organism evidence="2 3">
    <name type="scientific">Hydra vulgaris</name>
    <name type="common">Hydra</name>
    <name type="synonym">Hydra attenuata</name>
    <dbReference type="NCBI Taxonomy" id="6087"/>
    <lineage>
        <taxon>Eukaryota</taxon>
        <taxon>Metazoa</taxon>
        <taxon>Cnidaria</taxon>
        <taxon>Hydrozoa</taxon>
        <taxon>Hydroidolina</taxon>
        <taxon>Anthoathecata</taxon>
        <taxon>Aplanulata</taxon>
        <taxon>Hydridae</taxon>
        <taxon>Hydra</taxon>
    </lineage>
</organism>
<dbReference type="PRINTS" id="PR01438">
    <property type="entry name" value="UNVRSLSTRESS"/>
</dbReference>
<reference evidence="2" key="1">
    <citation type="submission" date="2025-05" db="UniProtKB">
        <authorList>
            <consortium name="RefSeq"/>
        </authorList>
    </citation>
    <scope>NUCLEOTIDE SEQUENCE [LARGE SCALE GENOMIC DNA]</scope>
</reference>
<evidence type="ECO:0000313" key="2">
    <source>
        <dbReference type="Proteomes" id="UP001652625"/>
    </source>
</evidence>
<gene>
    <name evidence="3" type="primary">LOC100207137</name>
</gene>
<evidence type="ECO:0000313" key="3">
    <source>
        <dbReference type="RefSeq" id="XP_065642754.1"/>
    </source>
</evidence>
<feature type="domain" description="UspA" evidence="1">
    <location>
        <begin position="9"/>
        <end position="152"/>
    </location>
</feature>
<dbReference type="InterPro" id="IPR014729">
    <property type="entry name" value="Rossmann-like_a/b/a_fold"/>
</dbReference>
<dbReference type="RefSeq" id="XP_065642754.1">
    <property type="nucleotide sequence ID" value="XM_065786682.1"/>
</dbReference>
<dbReference type="GeneID" id="100207137"/>
<evidence type="ECO:0000259" key="1">
    <source>
        <dbReference type="Pfam" id="PF00582"/>
    </source>
</evidence>
<dbReference type="InterPro" id="IPR006016">
    <property type="entry name" value="UspA"/>
</dbReference>
<dbReference type="Proteomes" id="UP001652625">
    <property type="component" value="Chromosome 01"/>
</dbReference>
<dbReference type="PANTHER" id="PTHR46989">
    <property type="entry name" value="USP DOMAIN-CONTAINING PROTEIN"/>
    <property type="match status" value="1"/>
</dbReference>
<dbReference type="Pfam" id="PF00582">
    <property type="entry name" value="Usp"/>
    <property type="match status" value="1"/>
</dbReference>
<sequence length="161" mass="18488">MGSERINCIAVDDGELSKHVFDWYMKNYHKDNDTIIFVHVNQMPQLPAMGLLAGQVAKTKHHDELIEEYIRRGKHVFDLYKKFCDEQQIRYEVVLEDCFDAPGQKICEVAKKYNSKALIIGQRGLGAFSRFLLGSTSNYVIHHSSIPVVVIPPSKKENEKH</sequence>
<accession>A0ABM4B1V3</accession>
<dbReference type="PANTHER" id="PTHR46989:SF3">
    <property type="entry name" value="USPA DOMAIN-CONTAINING PROTEIN"/>
    <property type="match status" value="1"/>
</dbReference>
<reference evidence="3" key="2">
    <citation type="submission" date="2025-08" db="UniProtKB">
        <authorList>
            <consortium name="RefSeq"/>
        </authorList>
    </citation>
    <scope>IDENTIFICATION</scope>
</reference>
<name>A0ABM4B1V3_HYDVU</name>
<dbReference type="CDD" id="cd23659">
    <property type="entry name" value="USP_At3g01520-like"/>
    <property type="match status" value="1"/>
</dbReference>
<keyword evidence="2" id="KW-1185">Reference proteome</keyword>
<dbReference type="InterPro" id="IPR006015">
    <property type="entry name" value="Universal_stress_UspA"/>
</dbReference>